<evidence type="ECO:0000256" key="1">
    <source>
        <dbReference type="ARBA" id="ARBA00022553"/>
    </source>
</evidence>
<feature type="domain" description="Response regulatory" evidence="5">
    <location>
        <begin position="2"/>
        <end position="118"/>
    </location>
</feature>
<name>A0ABS7Z283_9FIRM</name>
<evidence type="ECO:0000313" key="6">
    <source>
        <dbReference type="EMBL" id="MCA2096866.1"/>
    </source>
</evidence>
<dbReference type="Proteomes" id="UP001198374">
    <property type="component" value="Unassembled WGS sequence"/>
</dbReference>
<protein>
    <submittedName>
        <fullName evidence="6">Response regulator transcription factor</fullName>
    </submittedName>
</protein>
<dbReference type="PROSITE" id="PS00622">
    <property type="entry name" value="HTH_LUXR_1"/>
    <property type="match status" value="1"/>
</dbReference>
<accession>A0ABS7Z283</accession>
<evidence type="ECO:0000256" key="2">
    <source>
        <dbReference type="ARBA" id="ARBA00023125"/>
    </source>
</evidence>
<evidence type="ECO:0000256" key="3">
    <source>
        <dbReference type="PROSITE-ProRule" id="PRU00169"/>
    </source>
</evidence>
<dbReference type="EMBL" id="JAIWIY010000001">
    <property type="protein sequence ID" value="MCA2096866.1"/>
    <property type="molecule type" value="Genomic_DNA"/>
</dbReference>
<dbReference type="InterPro" id="IPR036388">
    <property type="entry name" value="WH-like_DNA-bd_sf"/>
</dbReference>
<gene>
    <name evidence="6" type="ORF">LDJ82_08175</name>
</gene>
<dbReference type="Pfam" id="PF00072">
    <property type="entry name" value="Response_reg"/>
    <property type="match status" value="1"/>
</dbReference>
<evidence type="ECO:0000259" key="4">
    <source>
        <dbReference type="PROSITE" id="PS50043"/>
    </source>
</evidence>
<sequence>MRIIILDDHKIFGESLKALLMESTEISRCDFVSEPGDFFKKIEEKAYDICLLDINLDKDSGFEVLKELSAKKVNFKTIILSSYTNPIYKKKAIDLGAAGYISKSIDSKSLIEKIYKINDGLLTCDENLIENPLTKREEEVLKALITGKTNTQIANDLFISERTLYHHIENIYEKLCVENKVELYGKALELGYVDQF</sequence>
<dbReference type="SUPFAM" id="SSF46894">
    <property type="entry name" value="C-terminal effector domain of the bipartite response regulators"/>
    <property type="match status" value="1"/>
</dbReference>
<dbReference type="InterPro" id="IPR011006">
    <property type="entry name" value="CheY-like_superfamily"/>
</dbReference>
<keyword evidence="1 3" id="KW-0597">Phosphoprotein</keyword>
<dbReference type="InterPro" id="IPR001789">
    <property type="entry name" value="Sig_transdc_resp-reg_receiver"/>
</dbReference>
<dbReference type="CDD" id="cd17535">
    <property type="entry name" value="REC_NarL-like"/>
    <property type="match status" value="1"/>
</dbReference>
<dbReference type="InterPro" id="IPR051015">
    <property type="entry name" value="EvgA-like"/>
</dbReference>
<dbReference type="PROSITE" id="PS50110">
    <property type="entry name" value="RESPONSE_REGULATORY"/>
    <property type="match status" value="1"/>
</dbReference>
<dbReference type="RefSeq" id="WP_209771087.1">
    <property type="nucleotide sequence ID" value="NZ_JAGGLO010000001.1"/>
</dbReference>
<dbReference type="SMART" id="SM00421">
    <property type="entry name" value="HTH_LUXR"/>
    <property type="match status" value="1"/>
</dbReference>
<dbReference type="SMART" id="SM00448">
    <property type="entry name" value="REC"/>
    <property type="match status" value="1"/>
</dbReference>
<dbReference type="PRINTS" id="PR00038">
    <property type="entry name" value="HTHLUXR"/>
</dbReference>
<keyword evidence="2" id="KW-0238">DNA-binding</keyword>
<dbReference type="PANTHER" id="PTHR45566:SF1">
    <property type="entry name" value="HTH-TYPE TRANSCRIPTIONAL REGULATOR YHJB-RELATED"/>
    <property type="match status" value="1"/>
</dbReference>
<dbReference type="Pfam" id="PF00196">
    <property type="entry name" value="GerE"/>
    <property type="match status" value="1"/>
</dbReference>
<dbReference type="CDD" id="cd06170">
    <property type="entry name" value="LuxR_C_like"/>
    <property type="match status" value="1"/>
</dbReference>
<evidence type="ECO:0000313" key="7">
    <source>
        <dbReference type="Proteomes" id="UP001198374"/>
    </source>
</evidence>
<evidence type="ECO:0000259" key="5">
    <source>
        <dbReference type="PROSITE" id="PS50110"/>
    </source>
</evidence>
<dbReference type="InterPro" id="IPR016032">
    <property type="entry name" value="Sig_transdc_resp-reg_C-effctor"/>
</dbReference>
<proteinExistence type="predicted"/>
<dbReference type="InterPro" id="IPR058245">
    <property type="entry name" value="NreC/VraR/RcsB-like_REC"/>
</dbReference>
<organism evidence="6 7">
    <name type="scientific">Anaerococcus degeneri</name>
    <dbReference type="NCBI Taxonomy" id="361500"/>
    <lineage>
        <taxon>Bacteria</taxon>
        <taxon>Bacillati</taxon>
        <taxon>Bacillota</taxon>
        <taxon>Tissierellia</taxon>
        <taxon>Tissierellales</taxon>
        <taxon>Peptoniphilaceae</taxon>
        <taxon>Anaerococcus</taxon>
    </lineage>
</organism>
<comment type="caution">
    <text evidence="6">The sequence shown here is derived from an EMBL/GenBank/DDBJ whole genome shotgun (WGS) entry which is preliminary data.</text>
</comment>
<dbReference type="PANTHER" id="PTHR45566">
    <property type="entry name" value="HTH-TYPE TRANSCRIPTIONAL REGULATOR YHJB-RELATED"/>
    <property type="match status" value="1"/>
</dbReference>
<dbReference type="InterPro" id="IPR000792">
    <property type="entry name" value="Tscrpt_reg_LuxR_C"/>
</dbReference>
<feature type="domain" description="HTH luxR-type" evidence="4">
    <location>
        <begin position="126"/>
        <end position="191"/>
    </location>
</feature>
<dbReference type="Gene3D" id="1.10.10.10">
    <property type="entry name" value="Winged helix-like DNA-binding domain superfamily/Winged helix DNA-binding domain"/>
    <property type="match status" value="1"/>
</dbReference>
<keyword evidence="7" id="KW-1185">Reference proteome</keyword>
<reference evidence="7" key="1">
    <citation type="submission" date="2023-07" db="EMBL/GenBank/DDBJ databases">
        <title>FDA dAtabase for Regulatory Grade micrObial Sequences (FDA-ARGOS): Supporting development and validation of Infectious Disease Dx tests.</title>
        <authorList>
            <person name="Sproer C."/>
            <person name="Gronow S."/>
            <person name="Severitt S."/>
            <person name="Schroder I."/>
            <person name="Tallon L."/>
            <person name="Sadzewicz L."/>
            <person name="Zhao X."/>
            <person name="Boylan J."/>
            <person name="Ott S."/>
            <person name="Bowen H."/>
            <person name="Vavikolanu K."/>
            <person name="Hazen T."/>
            <person name="Aluvathingal J."/>
            <person name="Nadendla S."/>
            <person name="Lowell S."/>
            <person name="Myers T."/>
            <person name="Yan Y."/>
        </authorList>
    </citation>
    <scope>NUCLEOTIDE SEQUENCE [LARGE SCALE GENOMIC DNA]</scope>
    <source>
        <strain evidence="7">FDAARGOS_1538</strain>
    </source>
</reference>
<dbReference type="PROSITE" id="PS50043">
    <property type="entry name" value="HTH_LUXR_2"/>
    <property type="match status" value="1"/>
</dbReference>
<dbReference type="Gene3D" id="3.40.50.2300">
    <property type="match status" value="1"/>
</dbReference>
<dbReference type="SUPFAM" id="SSF52172">
    <property type="entry name" value="CheY-like"/>
    <property type="match status" value="1"/>
</dbReference>
<feature type="modified residue" description="4-aspartylphosphate" evidence="3">
    <location>
        <position position="53"/>
    </location>
</feature>